<dbReference type="RefSeq" id="XP_014567309.1">
    <property type="nucleotide sequence ID" value="XM_014711823.1"/>
</dbReference>
<gene>
    <name evidence="1" type="primary">Mo03507</name>
    <name evidence="1" type="ORF">E5Q_03507</name>
</gene>
<sequence length="124" mass="13332">MHHCALLRKLLARRSSVGFALDTTRMPTVIKRDDGGCTLSGSLIGEGDCGPLSGTCNAVSVDIYAISVDPFGNWQDGSDTRFSTQLVKFDAVAKLYTFNLYAQLNWYEGHGDNGCCGNPVAVLP</sequence>
<proteinExistence type="predicted"/>
<dbReference type="AlphaFoldDB" id="G7E1Z7"/>
<evidence type="ECO:0000313" key="1">
    <source>
        <dbReference type="EMBL" id="GAA96834.1"/>
    </source>
</evidence>
<evidence type="ECO:0000313" key="2">
    <source>
        <dbReference type="Proteomes" id="UP000009131"/>
    </source>
</evidence>
<accession>G7E1Z7</accession>
<keyword evidence="2" id="KW-1185">Reference proteome</keyword>
<dbReference type="Proteomes" id="UP000009131">
    <property type="component" value="Unassembled WGS sequence"/>
</dbReference>
<dbReference type="InParanoid" id="G7E1Z7"/>
<name>G7E1Z7_MIXOS</name>
<reference evidence="1 2" key="2">
    <citation type="journal article" date="2012" name="Open Biol.">
        <title>Characteristics of nucleosomes and linker DNA regions on the genome of the basidiomycete Mixia osmundae revealed by mono- and dinucleosome mapping.</title>
        <authorList>
            <person name="Nishida H."/>
            <person name="Kondo S."/>
            <person name="Matsumoto T."/>
            <person name="Suzuki Y."/>
            <person name="Yoshikawa H."/>
            <person name="Taylor T.D."/>
            <person name="Sugiyama J."/>
        </authorList>
    </citation>
    <scope>NUCLEOTIDE SEQUENCE [LARGE SCALE GENOMIC DNA]</scope>
    <source>
        <strain evidence="2">CBS 9802 / IAM 14324 / JCM 22182 / KY 12970</strain>
    </source>
</reference>
<dbReference type="EMBL" id="BABT02000108">
    <property type="protein sequence ID" value="GAA96834.1"/>
    <property type="molecule type" value="Genomic_DNA"/>
</dbReference>
<protein>
    <submittedName>
        <fullName evidence="1">Uncharacterized protein</fullName>
    </submittedName>
</protein>
<reference evidence="1 2" key="1">
    <citation type="journal article" date="2011" name="J. Gen. Appl. Microbiol.">
        <title>Draft genome sequencing of the enigmatic basidiomycete Mixia osmundae.</title>
        <authorList>
            <person name="Nishida H."/>
            <person name="Nagatsuka Y."/>
            <person name="Sugiyama J."/>
        </authorList>
    </citation>
    <scope>NUCLEOTIDE SEQUENCE [LARGE SCALE GENOMIC DNA]</scope>
    <source>
        <strain evidence="2">CBS 9802 / IAM 14324 / JCM 22182 / KY 12970</strain>
    </source>
</reference>
<organism evidence="1 2">
    <name type="scientific">Mixia osmundae (strain CBS 9802 / IAM 14324 / JCM 22182 / KY 12970)</name>
    <dbReference type="NCBI Taxonomy" id="764103"/>
    <lineage>
        <taxon>Eukaryota</taxon>
        <taxon>Fungi</taxon>
        <taxon>Dikarya</taxon>
        <taxon>Basidiomycota</taxon>
        <taxon>Pucciniomycotina</taxon>
        <taxon>Mixiomycetes</taxon>
        <taxon>Mixiales</taxon>
        <taxon>Mixiaceae</taxon>
        <taxon>Mixia</taxon>
    </lineage>
</organism>
<comment type="caution">
    <text evidence="1">The sequence shown here is derived from an EMBL/GenBank/DDBJ whole genome shotgun (WGS) entry which is preliminary data.</text>
</comment>
<dbReference type="HOGENOM" id="CLU_2004456_0_0_1"/>